<dbReference type="EMBL" id="LKEA01000022">
    <property type="protein sequence ID" value="ROV99997.1"/>
    <property type="molecule type" value="Genomic_DNA"/>
</dbReference>
<sequence>MSDLDERVDLSDGGGDDLFGDGGSDDGSQIAENEPILSDDDLASDHDRQRSEAPEAVGGDDDAPALELRKVMEMPVSRHGLPKTKDGHMQMAKVPNFLRVIPEEYKADEFEPSGWAIENSKRKIPMNLIRYRRNPETGELESNTNIYRWSDGSLTIQVGEEHYDIQVKEQIPPANKSYIADRDAHRYFAAAHMFDQQMLTVGHISEEWTIRPDKQRVEEDTEMLREQMSRAKPGMKEGEMIITTTQDPELQKKQAELAEKERIRAQRRRENAQARMDGGGGGGGGGYRRGGLSIDALEGGRRSTAGRKRGPGGSGRRAGGRRGGSDYDSDDDQPGAHGQNEYDREDDFIASSDDDNMESGDNNNNDEDEDDILDAVDRDQDERPRAKRQRTAEPSDAEDDADGDPEDAAAAHARRHRRRVVDDDDDDVFFCRILEWYRRKAPAELWLDILRHAESYEEWEEAALHLDNLLGLDLWRYNQVSRYYDYRLINERLDSLAVAREEQDIQTLANLLRSGLVRNLGNITATKLYNRSFAGTKFLIEEYITQVAESIEFISGLPAVLPPSGAGSLTFGGSKHAGSNAIAHVSSSQPQAQAPAVHFSDSSSTTPSSNSSNGSNTALTNIRTPMTMSNQMKLDFVHDTRQAFGRSTLVLQGGAIFGLCHLGVVKSLFLRGLLPRIITGTATGALIAALVAIHKEEELPAVLKGDGIDLTAFATKAKSNGNEDPDKGQSYATRWETLLRRVRRFFRDGYFLDVKVLEECVRANVGDLTFEEAYVRSKRVLNITVATAGQDGVPTLLNYLTAPNVLIWTAAVASNASTGSFYGHRETIILCKDQDGNIVPWAPANTIDFRHWTHVSYTDRDSPLMRIAELFNVNHFIVSQARPYLIPFLQSDMHGPSLLETRSKTTAVTAFLARMVGLEVRHRLRQLDTLGLLPTGIRRFLVDERVPGASVMLVPEVTAGDFIRLLETPTRETLDYWILRGERSVWPAVAALKIRCAIETELDRAYQVARRLKAGGLRRKSSIPSVTSSVPAGGKHQRNRANSVGSR</sequence>
<feature type="region of interest" description="Disordered" evidence="6">
    <location>
        <begin position="264"/>
        <end position="417"/>
    </location>
</feature>
<organism evidence="8 9">
    <name type="scientific">Cytospora schulzeri</name>
    <dbReference type="NCBI Taxonomy" id="448051"/>
    <lineage>
        <taxon>Eukaryota</taxon>
        <taxon>Fungi</taxon>
        <taxon>Dikarya</taxon>
        <taxon>Ascomycota</taxon>
        <taxon>Pezizomycotina</taxon>
        <taxon>Sordariomycetes</taxon>
        <taxon>Sordariomycetidae</taxon>
        <taxon>Diaporthales</taxon>
        <taxon>Cytosporaceae</taxon>
        <taxon>Cytospora</taxon>
    </lineage>
</organism>
<dbReference type="InterPro" id="IPR021771">
    <property type="entry name" value="Triacylglycerol_lipase_N"/>
</dbReference>
<dbReference type="Pfam" id="PF04004">
    <property type="entry name" value="Leo1"/>
    <property type="match status" value="1"/>
</dbReference>
<feature type="domain" description="PNPLA" evidence="7">
    <location>
        <begin position="649"/>
        <end position="850"/>
    </location>
</feature>
<evidence type="ECO:0000256" key="4">
    <source>
        <dbReference type="ARBA" id="ARBA00023098"/>
    </source>
</evidence>
<dbReference type="InterPro" id="IPR007149">
    <property type="entry name" value="Leo1"/>
</dbReference>
<dbReference type="GO" id="GO:0016042">
    <property type="term" value="P:lipid catabolic process"/>
    <property type="evidence" value="ECO:0007669"/>
    <property type="project" value="UniProtKB-KW"/>
</dbReference>
<dbReference type="GO" id="GO:0004806">
    <property type="term" value="F:triacylglycerol lipase activity"/>
    <property type="evidence" value="ECO:0007669"/>
    <property type="project" value="InterPro"/>
</dbReference>
<evidence type="ECO:0000313" key="8">
    <source>
        <dbReference type="EMBL" id="ROV99997.1"/>
    </source>
</evidence>
<feature type="region of interest" description="Disordered" evidence="6">
    <location>
        <begin position="593"/>
        <end position="620"/>
    </location>
</feature>
<evidence type="ECO:0000256" key="5">
    <source>
        <dbReference type="PROSITE-ProRule" id="PRU01161"/>
    </source>
</evidence>
<keyword evidence="2" id="KW-0378">Hydrolase</keyword>
<dbReference type="STRING" id="356882.A0A423W9M0"/>
<feature type="compositionally biased region" description="Basic and acidic residues" evidence="6">
    <location>
        <begin position="375"/>
        <end position="384"/>
    </location>
</feature>
<keyword evidence="9" id="KW-1185">Reference proteome</keyword>
<dbReference type="GO" id="GO:0006368">
    <property type="term" value="P:transcription elongation by RNA polymerase II"/>
    <property type="evidence" value="ECO:0007669"/>
    <property type="project" value="InterPro"/>
</dbReference>
<dbReference type="InterPro" id="IPR050301">
    <property type="entry name" value="NTE"/>
</dbReference>
<evidence type="ECO:0000256" key="3">
    <source>
        <dbReference type="ARBA" id="ARBA00022963"/>
    </source>
</evidence>
<dbReference type="Gene3D" id="3.40.1090.10">
    <property type="entry name" value="Cytosolic phospholipase A2 catalytic domain"/>
    <property type="match status" value="1"/>
</dbReference>
<dbReference type="SUPFAM" id="SSF52151">
    <property type="entry name" value="FabD/lysophospholipase-like"/>
    <property type="match status" value="1"/>
</dbReference>
<dbReference type="Proteomes" id="UP000283895">
    <property type="component" value="Unassembled WGS sequence"/>
</dbReference>
<evidence type="ECO:0000256" key="6">
    <source>
        <dbReference type="SAM" id="MobiDB-lite"/>
    </source>
</evidence>
<dbReference type="InterPro" id="IPR016035">
    <property type="entry name" value="Acyl_Trfase/lysoPLipase"/>
</dbReference>
<feature type="compositionally biased region" description="Basic and acidic residues" evidence="6">
    <location>
        <begin position="43"/>
        <end position="53"/>
    </location>
</feature>
<dbReference type="GO" id="GO:0006641">
    <property type="term" value="P:triglyceride metabolic process"/>
    <property type="evidence" value="ECO:0007669"/>
    <property type="project" value="UniProtKB-ARBA"/>
</dbReference>
<keyword evidence="3" id="KW-0442">Lipid degradation</keyword>
<proteinExistence type="predicted"/>
<dbReference type="OrthoDB" id="10049244at2759"/>
<feature type="compositionally biased region" description="Gly residues" evidence="6">
    <location>
        <begin position="277"/>
        <end position="289"/>
    </location>
</feature>
<dbReference type="PROSITE" id="PS51635">
    <property type="entry name" value="PNPLA"/>
    <property type="match status" value="1"/>
</dbReference>
<keyword evidence="4" id="KW-0443">Lipid metabolism</keyword>
<reference evidence="8 9" key="1">
    <citation type="submission" date="2015-09" db="EMBL/GenBank/DDBJ databases">
        <title>Host preference determinants of Valsa canker pathogens revealed by comparative genomics.</title>
        <authorList>
            <person name="Yin Z."/>
            <person name="Huang L."/>
        </authorList>
    </citation>
    <scope>NUCLEOTIDE SEQUENCE [LARGE SCALE GENOMIC DNA]</scope>
    <source>
        <strain evidence="8 9">03-1</strain>
    </source>
</reference>
<name>A0A423W9M0_9PEZI</name>
<comment type="caution">
    <text evidence="5">Lacks conserved residue(s) required for the propagation of feature annotation.</text>
</comment>
<feature type="compositionally biased region" description="Basic and acidic residues" evidence="6">
    <location>
        <begin position="1"/>
        <end position="10"/>
    </location>
</feature>
<feature type="compositionally biased region" description="Acidic residues" evidence="6">
    <location>
        <begin position="343"/>
        <end position="374"/>
    </location>
</feature>
<feature type="region of interest" description="Disordered" evidence="6">
    <location>
        <begin position="1"/>
        <end position="62"/>
    </location>
</feature>
<comment type="caution">
    <text evidence="8">The sequence shown here is derived from an EMBL/GenBank/DDBJ whole genome shotgun (WGS) entry which is preliminary data.</text>
</comment>
<protein>
    <recommendedName>
        <fullName evidence="7">PNPLA domain-containing protein</fullName>
    </recommendedName>
</protein>
<dbReference type="Pfam" id="PF11815">
    <property type="entry name" value="DUF3336"/>
    <property type="match status" value="1"/>
</dbReference>
<dbReference type="PANTHER" id="PTHR14226">
    <property type="entry name" value="NEUROPATHY TARGET ESTERASE/SWISS CHEESE D.MELANOGASTER"/>
    <property type="match status" value="1"/>
</dbReference>
<dbReference type="Pfam" id="PF01734">
    <property type="entry name" value="Patatin"/>
    <property type="match status" value="1"/>
</dbReference>
<dbReference type="PANTHER" id="PTHR14226:SF44">
    <property type="entry name" value="TRIACYLGLYCEROL LIPASE 3"/>
    <property type="match status" value="1"/>
</dbReference>
<evidence type="ECO:0000259" key="7">
    <source>
        <dbReference type="PROSITE" id="PS51635"/>
    </source>
</evidence>
<feature type="compositionally biased region" description="Acidic residues" evidence="6">
    <location>
        <begin position="395"/>
        <end position="407"/>
    </location>
</feature>
<dbReference type="CDD" id="cd07229">
    <property type="entry name" value="Pat_TGL3_like"/>
    <property type="match status" value="1"/>
</dbReference>
<feature type="region of interest" description="Disordered" evidence="6">
    <location>
        <begin position="1020"/>
        <end position="1047"/>
    </location>
</feature>
<accession>A0A423W9M0</accession>
<evidence type="ECO:0000256" key="1">
    <source>
        <dbReference type="ARBA" id="ARBA00002682"/>
    </source>
</evidence>
<gene>
    <name evidence="8" type="ORF">VMCG_06196</name>
</gene>
<dbReference type="AlphaFoldDB" id="A0A423W9M0"/>
<comment type="function">
    <text evidence="1">Probable lipid hydrolase.</text>
</comment>
<evidence type="ECO:0000256" key="2">
    <source>
        <dbReference type="ARBA" id="ARBA00022801"/>
    </source>
</evidence>
<feature type="compositionally biased region" description="Low complexity" evidence="6">
    <location>
        <begin position="600"/>
        <end position="620"/>
    </location>
</feature>
<dbReference type="InterPro" id="IPR002641">
    <property type="entry name" value="PNPLA_dom"/>
</dbReference>
<evidence type="ECO:0000313" key="9">
    <source>
        <dbReference type="Proteomes" id="UP000283895"/>
    </source>
</evidence>
<dbReference type="GO" id="GO:0016593">
    <property type="term" value="C:Cdc73/Paf1 complex"/>
    <property type="evidence" value="ECO:0007669"/>
    <property type="project" value="InterPro"/>
</dbReference>